<organism evidence="2 3">
    <name type="scientific">Sclerotinia nivalis</name>
    <dbReference type="NCBI Taxonomy" id="352851"/>
    <lineage>
        <taxon>Eukaryota</taxon>
        <taxon>Fungi</taxon>
        <taxon>Dikarya</taxon>
        <taxon>Ascomycota</taxon>
        <taxon>Pezizomycotina</taxon>
        <taxon>Leotiomycetes</taxon>
        <taxon>Helotiales</taxon>
        <taxon>Sclerotiniaceae</taxon>
        <taxon>Sclerotinia</taxon>
    </lineage>
</organism>
<evidence type="ECO:0000313" key="3">
    <source>
        <dbReference type="Proteomes" id="UP001152300"/>
    </source>
</evidence>
<evidence type="ECO:0000256" key="1">
    <source>
        <dbReference type="SAM" id="MobiDB-lite"/>
    </source>
</evidence>
<accession>A0A9X0AT15</accession>
<gene>
    <name evidence="2" type="ORF">OCU04_003784</name>
</gene>
<comment type="caution">
    <text evidence="2">The sequence shown here is derived from an EMBL/GenBank/DDBJ whole genome shotgun (WGS) entry which is preliminary data.</text>
</comment>
<name>A0A9X0AT15_9HELO</name>
<dbReference type="AlphaFoldDB" id="A0A9X0AT15"/>
<dbReference type="EMBL" id="JAPEIS010000003">
    <property type="protein sequence ID" value="KAJ8068215.1"/>
    <property type="molecule type" value="Genomic_DNA"/>
</dbReference>
<dbReference type="Proteomes" id="UP001152300">
    <property type="component" value="Unassembled WGS sequence"/>
</dbReference>
<protein>
    <submittedName>
        <fullName evidence="2">Uncharacterized protein</fullName>
    </submittedName>
</protein>
<evidence type="ECO:0000313" key="2">
    <source>
        <dbReference type="EMBL" id="KAJ8068215.1"/>
    </source>
</evidence>
<reference evidence="2" key="1">
    <citation type="submission" date="2022-11" db="EMBL/GenBank/DDBJ databases">
        <title>Genome Resource of Sclerotinia nivalis Strain SnTB1, a Plant Pathogen Isolated from American Ginseng.</title>
        <authorList>
            <person name="Fan S."/>
        </authorList>
    </citation>
    <scope>NUCLEOTIDE SEQUENCE</scope>
    <source>
        <strain evidence="2">SnTB1</strain>
    </source>
</reference>
<feature type="region of interest" description="Disordered" evidence="1">
    <location>
        <begin position="1"/>
        <end position="74"/>
    </location>
</feature>
<sequence>MQSGITGTPATQCQFNSGTNKLPPQPLKNFTRHSKRSFLQNHKEVSSVQSLAKPSRPLLFSNPPLHPSTMTSAS</sequence>
<keyword evidence="3" id="KW-1185">Reference proteome</keyword>
<proteinExistence type="predicted"/>
<feature type="compositionally biased region" description="Polar residues" evidence="1">
    <location>
        <begin position="1"/>
        <end position="22"/>
    </location>
</feature>